<evidence type="ECO:0000256" key="1">
    <source>
        <dbReference type="SAM" id="SignalP"/>
    </source>
</evidence>
<sequence>MKTIVKSALILSAISTTLLASSAIAKTARLEVKVEVKNLFSADATEALDFGTLRVQGDATDIATMKIEADPALVDPEIANPGNAVINLIAPGGPGVIEISDAAPNTELTITAPASTTVNSVGNASFDLKDFEFYVVNGAQPNSEVTNNKFRVDETGVAKLSVGATLSTQALGSGTATYGSGSYDGKVEIEIAY</sequence>
<dbReference type="OrthoDB" id="6312741at2"/>
<accession>A0A2A5JUY9</accession>
<evidence type="ECO:0000313" key="2">
    <source>
        <dbReference type="EMBL" id="PCK33255.1"/>
    </source>
</evidence>
<feature type="chain" id="PRO_5013037520" description="DUF4402 domain-containing protein" evidence="1">
    <location>
        <begin position="21"/>
        <end position="193"/>
    </location>
</feature>
<evidence type="ECO:0008006" key="4">
    <source>
        <dbReference type="Google" id="ProtNLM"/>
    </source>
</evidence>
<dbReference type="RefSeq" id="WP_099640618.1">
    <property type="nucleotide sequence ID" value="NZ_JAQPZX010000002.1"/>
</dbReference>
<name>A0A2A5JUY9_PSEO7</name>
<gene>
    <name evidence="2" type="ORF">CEX98_02830</name>
</gene>
<dbReference type="AlphaFoldDB" id="A0A2A5JUY9"/>
<keyword evidence="1" id="KW-0732">Signal</keyword>
<protein>
    <recommendedName>
        <fullName evidence="4">DUF4402 domain-containing protein</fullName>
    </recommendedName>
</protein>
<keyword evidence="3" id="KW-1185">Reference proteome</keyword>
<feature type="signal peptide" evidence="1">
    <location>
        <begin position="1"/>
        <end position="20"/>
    </location>
</feature>
<dbReference type="InterPro" id="IPR025514">
    <property type="entry name" value="DUF4402"/>
</dbReference>
<dbReference type="Proteomes" id="UP000228621">
    <property type="component" value="Unassembled WGS sequence"/>
</dbReference>
<dbReference type="EMBL" id="NKHF01000009">
    <property type="protein sequence ID" value="PCK33255.1"/>
    <property type="molecule type" value="Genomic_DNA"/>
</dbReference>
<reference evidence="3" key="1">
    <citation type="journal article" date="2019" name="Genome Announc.">
        <title>Draft Genome Sequence of Pseudoalteromonas piscicida Strain 36Y ROTHPW, an Hypersaline Seawater Isolate from the South Coast of Sonora, Mexico.</title>
        <authorList>
            <person name="Sanchez-Diaz R."/>
            <person name="Molina-Garza Z.J."/>
            <person name="Cruz-Suarez L.E."/>
            <person name="Selvin J."/>
            <person name="Kiran G.S."/>
            <person name="Ibarra-Gamez J.C."/>
            <person name="Gomez-Gil B."/>
            <person name="Galaviz-Silva L."/>
        </authorList>
    </citation>
    <scope>NUCLEOTIDE SEQUENCE [LARGE SCALE GENOMIC DNA]</scope>
    <source>
        <strain evidence="3">36Y_RITHPW</strain>
    </source>
</reference>
<comment type="caution">
    <text evidence="2">The sequence shown here is derived from an EMBL/GenBank/DDBJ whole genome shotgun (WGS) entry which is preliminary data.</text>
</comment>
<evidence type="ECO:0000313" key="3">
    <source>
        <dbReference type="Proteomes" id="UP000228621"/>
    </source>
</evidence>
<proteinExistence type="predicted"/>
<dbReference type="Pfam" id="PF14352">
    <property type="entry name" value="DUF4402"/>
    <property type="match status" value="1"/>
</dbReference>
<organism evidence="2 3">
    <name type="scientific">Pseudoalteromonas piscicida</name>
    <dbReference type="NCBI Taxonomy" id="43662"/>
    <lineage>
        <taxon>Bacteria</taxon>
        <taxon>Pseudomonadati</taxon>
        <taxon>Pseudomonadota</taxon>
        <taxon>Gammaproteobacteria</taxon>
        <taxon>Alteromonadales</taxon>
        <taxon>Pseudoalteromonadaceae</taxon>
        <taxon>Pseudoalteromonas</taxon>
    </lineage>
</organism>